<keyword evidence="1" id="KW-0472">Membrane</keyword>
<name>Q918S2_PCV2</name>
<keyword evidence="1" id="KW-1133">Transmembrane helix</keyword>
<evidence type="ECO:0000256" key="1">
    <source>
        <dbReference type="SAM" id="Phobius"/>
    </source>
</evidence>
<sequence>MSLFYHFVMVFIIHLGFKWGVFKIKFSELYIHGYTDIVVLVVFTVFERSAEAYVVHISRGL</sequence>
<organism evidence="2 3">
    <name type="scientific">Porcine circovirus 2</name>
    <name type="common">PCV2</name>
    <dbReference type="NCBI Taxonomy" id="85708"/>
    <lineage>
        <taxon>Viruses</taxon>
        <taxon>Monodnaviria</taxon>
        <taxon>Shotokuvirae</taxon>
        <taxon>Cressdnaviricota</taxon>
        <taxon>Arfiviricetes</taxon>
        <taxon>Cirlivirales</taxon>
        <taxon>Circoviridae</taxon>
        <taxon>Circovirus</taxon>
        <taxon>Circovirus porcine2</taxon>
    </lineage>
</organism>
<evidence type="ECO:0000313" key="2">
    <source>
        <dbReference type="EMBL" id="AAL01081.1"/>
    </source>
</evidence>
<feature type="transmembrane region" description="Helical" evidence="1">
    <location>
        <begin position="6"/>
        <end position="22"/>
    </location>
</feature>
<feature type="transmembrane region" description="Helical" evidence="1">
    <location>
        <begin position="29"/>
        <end position="46"/>
    </location>
</feature>
<dbReference type="EMBL" id="AF408635">
    <property type="protein sequence ID" value="AAL01081.1"/>
    <property type="molecule type" value="Genomic_DNA"/>
</dbReference>
<accession>Q918S2</accession>
<reference evidence="2 3" key="1">
    <citation type="submission" date="2001-08" db="EMBL/GenBank/DDBJ databases">
        <title>Pathogenic strain of PCV showing CPE in vitro.</title>
        <authorList>
            <person name="Ouardani M."/>
            <person name="Dea S."/>
        </authorList>
    </citation>
    <scope>NUCLEOTIDE SEQUENCE [LARGE SCALE GENOMIC DNA]</scope>
    <source>
        <strain evidence="2">IAF2897</strain>
    </source>
</reference>
<protein>
    <submittedName>
        <fullName evidence="2">ORF7</fullName>
    </submittedName>
</protein>
<proteinExistence type="predicted"/>
<dbReference type="InterPro" id="IPR009373">
    <property type="entry name" value="Circovirus2_Orf5"/>
</dbReference>
<dbReference type="Proteomes" id="UP000170746">
    <property type="component" value="Genome"/>
</dbReference>
<evidence type="ECO:0000313" key="3">
    <source>
        <dbReference type="Proteomes" id="UP000170746"/>
    </source>
</evidence>
<organismHost>
    <name type="scientific">Sus scrofa</name>
    <name type="common">Pig</name>
    <dbReference type="NCBI Taxonomy" id="9823"/>
</organismHost>
<dbReference type="Pfam" id="PF06270">
    <property type="entry name" value="DUF1030"/>
    <property type="match status" value="1"/>
</dbReference>
<keyword evidence="1" id="KW-0812">Transmembrane</keyword>